<sequence length="163" mass="18542">MHLYLSARLVLNTMEMVQKLGHFHSEQFTITAYFFVTLNLPKQCKRNCIFNCMTMRTLHPFDLSLQKRGIKQSLKTHALQNKKNDRVEREYFFTTGMYETNSNSNSLQIALTCAGAIAIQGILELNIPFIGVLSAFRISRSSVTTMLKIEISLLAVGDCSKLK</sequence>
<keyword evidence="2" id="KW-1185">Reference proteome</keyword>
<evidence type="ECO:0000313" key="2">
    <source>
        <dbReference type="Proteomes" id="UP000054630"/>
    </source>
</evidence>
<dbReference type="AlphaFoldDB" id="A0A0V0RNR3"/>
<dbReference type="EMBL" id="JYDL01000115">
    <property type="protein sequence ID" value="KRX16091.1"/>
    <property type="molecule type" value="Genomic_DNA"/>
</dbReference>
<reference evidence="1 2" key="1">
    <citation type="submission" date="2015-01" db="EMBL/GenBank/DDBJ databases">
        <title>Evolution of Trichinella species and genotypes.</title>
        <authorList>
            <person name="Korhonen P.K."/>
            <person name="Edoardo P."/>
            <person name="Giuseppe L.R."/>
            <person name="Gasser R.B."/>
        </authorList>
    </citation>
    <scope>NUCLEOTIDE SEQUENCE [LARGE SCALE GENOMIC DNA]</scope>
    <source>
        <strain evidence="1">ISS37</strain>
    </source>
</reference>
<evidence type="ECO:0000313" key="1">
    <source>
        <dbReference type="EMBL" id="KRX16091.1"/>
    </source>
</evidence>
<dbReference type="Proteomes" id="UP000054630">
    <property type="component" value="Unassembled WGS sequence"/>
</dbReference>
<name>A0A0V0RNR3_9BILA</name>
<organism evidence="1 2">
    <name type="scientific">Trichinella nelsoni</name>
    <dbReference type="NCBI Taxonomy" id="6336"/>
    <lineage>
        <taxon>Eukaryota</taxon>
        <taxon>Metazoa</taxon>
        <taxon>Ecdysozoa</taxon>
        <taxon>Nematoda</taxon>
        <taxon>Enoplea</taxon>
        <taxon>Dorylaimia</taxon>
        <taxon>Trichinellida</taxon>
        <taxon>Trichinellidae</taxon>
        <taxon>Trichinella</taxon>
    </lineage>
</organism>
<accession>A0A0V0RNR3</accession>
<comment type="caution">
    <text evidence="1">The sequence shown here is derived from an EMBL/GenBank/DDBJ whole genome shotgun (WGS) entry which is preliminary data.</text>
</comment>
<proteinExistence type="predicted"/>
<dbReference type="OrthoDB" id="10297406at2759"/>
<protein>
    <submittedName>
        <fullName evidence="1">Uncharacterized protein</fullName>
    </submittedName>
</protein>
<gene>
    <name evidence="1" type="ORF">T07_10547</name>
</gene>